<keyword evidence="10" id="KW-1185">Reference proteome</keyword>
<keyword evidence="2" id="KW-0723">Serine/threonine-protein kinase</keyword>
<dbReference type="Pfam" id="PF00069">
    <property type="entry name" value="Pkinase"/>
    <property type="match status" value="1"/>
</dbReference>
<evidence type="ECO:0000256" key="3">
    <source>
        <dbReference type="ARBA" id="ARBA00022679"/>
    </source>
</evidence>
<dbReference type="InterPro" id="IPR011009">
    <property type="entry name" value="Kinase-like_dom_sf"/>
</dbReference>
<protein>
    <submittedName>
        <fullName evidence="9">Protein tyrosine kinase</fullName>
    </submittedName>
</protein>
<dbReference type="GO" id="GO:0004674">
    <property type="term" value="F:protein serine/threonine kinase activity"/>
    <property type="evidence" value="ECO:0007669"/>
    <property type="project" value="UniProtKB-KW"/>
</dbReference>
<dbReference type="InterPro" id="IPR008271">
    <property type="entry name" value="Ser/Thr_kinase_AS"/>
</dbReference>
<reference evidence="9 10" key="1">
    <citation type="journal article" date="2018" name="IMA Fungus">
        <title>IMA Genome-F 10: Nine draft genome sequences of Claviceps purpurea s.lat., including C. arundinis, C. humidiphila, and C. cf. spartinae, pseudomolecules for the pitch canker pathogen Fusarium circinatum, draft genome of Davidsoniella eucalypti, Grosmannia galeiformis, Quambalaria eucalypti, and Teratosphaeria destructans.</title>
        <authorList>
            <person name="Wingfield B.D."/>
            <person name="Liu M."/>
            <person name="Nguyen H.D."/>
            <person name="Lane F.A."/>
            <person name="Morgan S.W."/>
            <person name="De Vos L."/>
            <person name="Wilken P.M."/>
            <person name="Duong T.A."/>
            <person name="Aylward J."/>
            <person name="Coetzee M.P."/>
            <person name="Dadej K."/>
            <person name="De Beer Z.W."/>
            <person name="Findlay W."/>
            <person name="Havenga M."/>
            <person name="Kolarik M."/>
            <person name="Menzies J.G."/>
            <person name="Naidoo K."/>
            <person name="Pochopski O."/>
            <person name="Shoukouhi P."/>
            <person name="Santana Q.C."/>
            <person name="Seifert K.A."/>
            <person name="Soal N."/>
            <person name="Steenkamp E.T."/>
            <person name="Tatham C.T."/>
            <person name="van der Nest M.A."/>
            <person name="Wingfield M.J."/>
        </authorList>
    </citation>
    <scope>NUCLEOTIDE SEQUENCE [LARGE SCALE GENOMIC DNA]</scope>
    <source>
        <strain evidence="9">CMW44962</strain>
    </source>
</reference>
<feature type="region of interest" description="Disordered" evidence="7">
    <location>
        <begin position="1"/>
        <end position="54"/>
    </location>
</feature>
<gene>
    <name evidence="9" type="ORF">Tdes44962_MAKER04013</name>
</gene>
<dbReference type="InterPro" id="IPR000719">
    <property type="entry name" value="Prot_kinase_dom"/>
</dbReference>
<keyword evidence="5 9" id="KW-0418">Kinase</keyword>
<dbReference type="PANTHER" id="PTHR24346:SF82">
    <property type="entry name" value="KP78A-RELATED"/>
    <property type="match status" value="1"/>
</dbReference>
<evidence type="ECO:0000313" key="10">
    <source>
        <dbReference type="Proteomes" id="UP001138500"/>
    </source>
</evidence>
<feature type="region of interest" description="Disordered" evidence="7">
    <location>
        <begin position="332"/>
        <end position="365"/>
    </location>
</feature>
<dbReference type="PROSITE" id="PS00108">
    <property type="entry name" value="PROTEIN_KINASE_ST"/>
    <property type="match status" value="1"/>
</dbReference>
<keyword evidence="4" id="KW-0547">Nucleotide-binding</keyword>
<evidence type="ECO:0000256" key="2">
    <source>
        <dbReference type="ARBA" id="ARBA00022527"/>
    </source>
</evidence>
<comment type="similarity">
    <text evidence="1">Belongs to the protein kinase superfamily. CAMK Ser/Thr protein kinase family. NIM1 subfamily.</text>
</comment>
<evidence type="ECO:0000256" key="5">
    <source>
        <dbReference type="ARBA" id="ARBA00022777"/>
    </source>
</evidence>
<feature type="compositionally biased region" description="Basic and acidic residues" evidence="7">
    <location>
        <begin position="8"/>
        <end position="20"/>
    </location>
</feature>
<dbReference type="AlphaFoldDB" id="A0A9W7W0H1"/>
<evidence type="ECO:0000313" key="9">
    <source>
        <dbReference type="EMBL" id="KAH9825802.1"/>
    </source>
</evidence>
<feature type="region of interest" description="Disordered" evidence="7">
    <location>
        <begin position="261"/>
        <end position="283"/>
    </location>
</feature>
<dbReference type="PANTHER" id="PTHR24346">
    <property type="entry name" value="MAP/MICROTUBULE AFFINITY-REGULATING KINASE"/>
    <property type="match status" value="1"/>
</dbReference>
<organism evidence="9 10">
    <name type="scientific">Teratosphaeria destructans</name>
    <dbReference type="NCBI Taxonomy" id="418781"/>
    <lineage>
        <taxon>Eukaryota</taxon>
        <taxon>Fungi</taxon>
        <taxon>Dikarya</taxon>
        <taxon>Ascomycota</taxon>
        <taxon>Pezizomycotina</taxon>
        <taxon>Dothideomycetes</taxon>
        <taxon>Dothideomycetidae</taxon>
        <taxon>Mycosphaerellales</taxon>
        <taxon>Teratosphaeriaceae</taxon>
        <taxon>Teratosphaeria</taxon>
    </lineage>
</organism>
<dbReference type="Gene3D" id="1.10.510.10">
    <property type="entry name" value="Transferase(Phosphotransferase) domain 1"/>
    <property type="match status" value="1"/>
</dbReference>
<dbReference type="GO" id="GO:0005524">
    <property type="term" value="F:ATP binding"/>
    <property type="evidence" value="ECO:0007669"/>
    <property type="project" value="UniProtKB-KW"/>
</dbReference>
<accession>A0A9W7W0H1</accession>
<feature type="domain" description="Protein kinase" evidence="8">
    <location>
        <begin position="390"/>
        <end position="696"/>
    </location>
</feature>
<dbReference type="SMART" id="SM00220">
    <property type="entry name" value="S_TKc"/>
    <property type="match status" value="1"/>
</dbReference>
<dbReference type="EMBL" id="RIBY02002078">
    <property type="protein sequence ID" value="KAH9825802.1"/>
    <property type="molecule type" value="Genomic_DNA"/>
</dbReference>
<dbReference type="FunFam" id="1.10.510.10:FF:000640">
    <property type="entry name" value="Serine/threonine-protein kinase PRR1"/>
    <property type="match status" value="1"/>
</dbReference>
<dbReference type="OrthoDB" id="410920at2759"/>
<comment type="caution">
    <text evidence="9">The sequence shown here is derived from an EMBL/GenBank/DDBJ whole genome shotgun (WGS) entry which is preliminary data.</text>
</comment>
<evidence type="ECO:0000259" key="8">
    <source>
        <dbReference type="PROSITE" id="PS50011"/>
    </source>
</evidence>
<feature type="region of interest" description="Disordered" evidence="7">
    <location>
        <begin position="210"/>
        <end position="241"/>
    </location>
</feature>
<reference evidence="9 10" key="2">
    <citation type="journal article" date="2021" name="Curr. Genet.">
        <title>Genetic response to nitrogen starvation in the aggressive Eucalyptus foliar pathogen Teratosphaeria destructans.</title>
        <authorList>
            <person name="Havenga M."/>
            <person name="Wingfield B.D."/>
            <person name="Wingfield M.J."/>
            <person name="Dreyer L.L."/>
            <person name="Roets F."/>
            <person name="Aylward J."/>
        </authorList>
    </citation>
    <scope>NUCLEOTIDE SEQUENCE [LARGE SCALE GENOMIC DNA]</scope>
    <source>
        <strain evidence="9">CMW44962</strain>
    </source>
</reference>
<evidence type="ECO:0000256" key="4">
    <source>
        <dbReference type="ARBA" id="ARBA00022741"/>
    </source>
</evidence>
<sequence>MPMSAHDAAADRAAERKDGGQEDGNGEELEIPTRHDSSIAAQQMRLAGESDVDSQAHREAYEGITRNRQAADSNAALPSIDTALAPNHPLALAHRSPRHHSPASAGLHVQTNVKPQSVIPFPPIATLQETPTLYTTPVATQPVLHHSFTSPMAVAGASSSLRNNLSTTSLTSSLSPSSALPSPYLNAMVQDITPLPSPLVGSASPGPWRKASVGVGASRSRQSSLESASLQRHVGLPDSPVKRKRYGSLVQEATIANAAAAQGNTQAGASSSDGSLKGHGRNRSISDFVPEQLHNVRHRHVTFGPGDAQNLEAQEYHLHRETNFAAQRGLAAPLSQSRDRGVPTPPLSTSSVAESEDQQHEQVETPRLEDGTATEYLEIHCGIHNKRRKFRQLRQLGQGTFSKVMLATSERIPASIMPEIEATLDPHKLVAVKIVQYGPAGGADEERIETSLKREVDMLREVKHPCISHLKACEYQETRALLVIPYSPGGDLFEFATEYHDALTPTLMQRMFAELVDAVKYLHANYIVHRDIKLENVLINLPKDKLQQIADPRTYPSAIITLTDLGLSRRIAKPPESPLLETRCGSEDYAAPELILGQGYDGRQTDAWALGVLLYALMEGRLPFDPLPGRPARVRNVHRIARVEWIWIKYGDADGDWDDSKVPQDLRGAREVVEGLLKKVSKGRLDLDQLSELPWVKEGLQVELKAHEDEEDDMLV</sequence>
<evidence type="ECO:0000256" key="1">
    <source>
        <dbReference type="ARBA" id="ARBA00010791"/>
    </source>
</evidence>
<dbReference type="PROSITE" id="PS50011">
    <property type="entry name" value="PROTEIN_KINASE_DOM"/>
    <property type="match status" value="1"/>
</dbReference>
<evidence type="ECO:0000256" key="7">
    <source>
        <dbReference type="SAM" id="MobiDB-lite"/>
    </source>
</evidence>
<dbReference type="GO" id="GO:0035556">
    <property type="term" value="P:intracellular signal transduction"/>
    <property type="evidence" value="ECO:0007669"/>
    <property type="project" value="TreeGrafter"/>
</dbReference>
<dbReference type="Proteomes" id="UP001138500">
    <property type="component" value="Unassembled WGS sequence"/>
</dbReference>
<evidence type="ECO:0000256" key="6">
    <source>
        <dbReference type="ARBA" id="ARBA00022840"/>
    </source>
</evidence>
<keyword evidence="3" id="KW-0808">Transferase</keyword>
<dbReference type="SUPFAM" id="SSF56112">
    <property type="entry name" value="Protein kinase-like (PK-like)"/>
    <property type="match status" value="1"/>
</dbReference>
<dbReference type="GO" id="GO:0005737">
    <property type="term" value="C:cytoplasm"/>
    <property type="evidence" value="ECO:0007669"/>
    <property type="project" value="TreeGrafter"/>
</dbReference>
<keyword evidence="6" id="KW-0067">ATP-binding</keyword>
<feature type="compositionally biased region" description="Low complexity" evidence="7">
    <location>
        <begin position="217"/>
        <end position="231"/>
    </location>
</feature>
<proteinExistence type="inferred from homology"/>
<name>A0A9W7W0H1_9PEZI</name>